<dbReference type="InterPro" id="IPR010505">
    <property type="entry name" value="MoaA_twitch"/>
</dbReference>
<comment type="similarity">
    <text evidence="10">Belongs to the radical SAM superfamily. MoaA family.</text>
</comment>
<feature type="binding site" evidence="10">
    <location>
        <position position="29"/>
    </location>
    <ligand>
        <name>[4Fe-4S] cluster</name>
        <dbReference type="ChEBI" id="CHEBI:49883"/>
        <label>1</label>
        <note>4Fe-4S-S-AdoMet</note>
    </ligand>
</feature>
<dbReference type="SMART" id="SM00729">
    <property type="entry name" value="Elp3"/>
    <property type="match status" value="1"/>
</dbReference>
<feature type="binding site" evidence="10">
    <location>
        <position position="193"/>
    </location>
    <ligand>
        <name>S-adenosyl-L-methionine</name>
        <dbReference type="ChEBI" id="CHEBI:59789"/>
    </ligand>
</feature>
<dbReference type="SFLD" id="SFLDG01067">
    <property type="entry name" value="SPASM/twitch_domain_containing"/>
    <property type="match status" value="1"/>
</dbReference>
<organism evidence="12 13">
    <name type="scientific">Pseudomonas asgharzadehiana</name>
    <dbReference type="NCBI Taxonomy" id="2842349"/>
    <lineage>
        <taxon>Bacteria</taxon>
        <taxon>Pseudomonadati</taxon>
        <taxon>Pseudomonadota</taxon>
        <taxon>Gammaproteobacteria</taxon>
        <taxon>Pseudomonadales</taxon>
        <taxon>Pseudomonadaceae</taxon>
        <taxon>Pseudomonas</taxon>
    </lineage>
</organism>
<dbReference type="CDD" id="cd21117">
    <property type="entry name" value="Twitch_MoaA"/>
    <property type="match status" value="1"/>
</dbReference>
<keyword evidence="13" id="KW-1185">Reference proteome</keyword>
<evidence type="ECO:0000256" key="3">
    <source>
        <dbReference type="ARBA" id="ARBA00022691"/>
    </source>
</evidence>
<dbReference type="SFLD" id="SFLDG01383">
    <property type="entry name" value="cyclic_pyranopterin_phosphate"/>
    <property type="match status" value="1"/>
</dbReference>
<keyword evidence="10" id="KW-0342">GTP-binding</keyword>
<keyword evidence="3 10" id="KW-0949">S-adenosyl-L-methionine</keyword>
<comment type="function">
    <text evidence="10">Catalyzes the cyclization of GTP to (8S)-3',8-cyclo-7,8-dihydroguanosine 5'-triphosphate.</text>
</comment>
<dbReference type="NCBIfam" id="TIGR02666">
    <property type="entry name" value="moaA"/>
    <property type="match status" value="1"/>
</dbReference>
<evidence type="ECO:0000256" key="8">
    <source>
        <dbReference type="ARBA" id="ARBA00023239"/>
    </source>
</evidence>
<feature type="binding site" evidence="10">
    <location>
        <position position="71"/>
    </location>
    <ligand>
        <name>S-adenosyl-L-methionine</name>
        <dbReference type="ChEBI" id="CHEBI:59789"/>
    </ligand>
</feature>
<evidence type="ECO:0000256" key="10">
    <source>
        <dbReference type="HAMAP-Rule" id="MF_01225"/>
    </source>
</evidence>
<evidence type="ECO:0000256" key="2">
    <source>
        <dbReference type="ARBA" id="ARBA00022485"/>
    </source>
</evidence>
<feature type="binding site" evidence="10">
    <location>
        <position position="98"/>
    </location>
    <ligand>
        <name>GTP</name>
        <dbReference type="ChEBI" id="CHEBI:37565"/>
    </ligand>
</feature>
<dbReference type="InterPro" id="IPR007197">
    <property type="entry name" value="rSAM"/>
</dbReference>
<feature type="binding site" evidence="10">
    <location>
        <position position="274"/>
    </location>
    <ligand>
        <name>[4Fe-4S] cluster</name>
        <dbReference type="ChEBI" id="CHEBI:49883"/>
        <label>2</label>
        <note>4Fe-4S-substrate</note>
    </ligand>
</feature>
<dbReference type="PANTHER" id="PTHR22960">
    <property type="entry name" value="MOLYBDOPTERIN COFACTOR SYNTHESIS PROTEIN A"/>
    <property type="match status" value="1"/>
</dbReference>
<accession>A0ABX8P7H5</accession>
<dbReference type="PROSITE" id="PS51918">
    <property type="entry name" value="RADICAL_SAM"/>
    <property type="match status" value="1"/>
</dbReference>
<dbReference type="InterPro" id="IPR040064">
    <property type="entry name" value="MoaA-like"/>
</dbReference>
<gene>
    <name evidence="10 12" type="primary">moaA</name>
    <name evidence="12" type="ORF">KSS96_11030</name>
</gene>
<evidence type="ECO:0000256" key="4">
    <source>
        <dbReference type="ARBA" id="ARBA00022723"/>
    </source>
</evidence>
<keyword evidence="8 10" id="KW-0456">Lyase</keyword>
<evidence type="ECO:0000256" key="6">
    <source>
        <dbReference type="ARBA" id="ARBA00023014"/>
    </source>
</evidence>
<keyword evidence="10" id="KW-0547">Nucleotide-binding</keyword>
<proteinExistence type="inferred from homology"/>
<evidence type="ECO:0000256" key="7">
    <source>
        <dbReference type="ARBA" id="ARBA00023150"/>
    </source>
</evidence>
<feature type="binding site" evidence="10">
    <location>
        <position position="122"/>
    </location>
    <ligand>
        <name>S-adenosyl-L-methionine</name>
        <dbReference type="ChEBI" id="CHEBI:59789"/>
    </ligand>
</feature>
<dbReference type="PANTHER" id="PTHR22960:SF0">
    <property type="entry name" value="MOLYBDENUM COFACTOR BIOSYNTHESIS PROTEIN 1"/>
    <property type="match status" value="1"/>
</dbReference>
<keyword evidence="7 10" id="KW-0501">Molybdenum cofactor biosynthesis</keyword>
<dbReference type="InterPro" id="IPR013483">
    <property type="entry name" value="MoaA"/>
</dbReference>
<feature type="binding site" evidence="10">
    <location>
        <position position="257"/>
    </location>
    <ligand>
        <name>[4Fe-4S] cluster</name>
        <dbReference type="ChEBI" id="CHEBI:49883"/>
        <label>2</label>
        <note>4Fe-4S-substrate</note>
    </ligand>
</feature>
<dbReference type="CDD" id="cd01335">
    <property type="entry name" value="Radical_SAM"/>
    <property type="match status" value="1"/>
</dbReference>
<keyword evidence="4 10" id="KW-0479">Metal-binding</keyword>
<dbReference type="GO" id="GO:0061798">
    <property type="term" value="F:GTP 3',8'-cyclase activity"/>
    <property type="evidence" value="ECO:0007669"/>
    <property type="project" value="UniProtKB-EC"/>
</dbReference>
<dbReference type="EC" id="4.1.99.22" evidence="1 10"/>
<dbReference type="Pfam" id="PF04055">
    <property type="entry name" value="Radical_SAM"/>
    <property type="match status" value="1"/>
</dbReference>
<dbReference type="SFLD" id="SFLDG01386">
    <property type="entry name" value="main_SPASM_domain-containing"/>
    <property type="match status" value="1"/>
</dbReference>
<feature type="binding site" evidence="10">
    <location>
        <position position="260"/>
    </location>
    <ligand>
        <name>[4Fe-4S] cluster</name>
        <dbReference type="ChEBI" id="CHEBI:49883"/>
        <label>2</label>
        <note>4Fe-4S-substrate</note>
    </ligand>
</feature>
<evidence type="ECO:0000259" key="11">
    <source>
        <dbReference type="PROSITE" id="PS51918"/>
    </source>
</evidence>
<evidence type="ECO:0000313" key="13">
    <source>
        <dbReference type="Proteomes" id="UP000886848"/>
    </source>
</evidence>
<dbReference type="Pfam" id="PF06463">
    <property type="entry name" value="Mob_synth_C"/>
    <property type="match status" value="1"/>
</dbReference>
<keyword evidence="5 10" id="KW-0408">Iron</keyword>
<dbReference type="InterPro" id="IPR006638">
    <property type="entry name" value="Elp3/MiaA/NifB-like_rSAM"/>
</dbReference>
<feature type="binding site" evidence="10">
    <location>
        <position position="25"/>
    </location>
    <ligand>
        <name>[4Fe-4S] cluster</name>
        <dbReference type="ChEBI" id="CHEBI:49883"/>
        <label>1</label>
        <note>4Fe-4S-S-AdoMet</note>
    </ligand>
</feature>
<evidence type="ECO:0000256" key="9">
    <source>
        <dbReference type="ARBA" id="ARBA00048697"/>
    </source>
</evidence>
<feature type="binding site" evidence="10">
    <location>
        <position position="67"/>
    </location>
    <ligand>
        <name>GTP</name>
        <dbReference type="ChEBI" id="CHEBI:37565"/>
    </ligand>
</feature>
<feature type="domain" description="Radical SAM core" evidence="11">
    <location>
        <begin position="9"/>
        <end position="233"/>
    </location>
</feature>
<dbReference type="RefSeq" id="WP_217856203.1">
    <property type="nucleotide sequence ID" value="NZ_CP077079.1"/>
</dbReference>
<keyword evidence="2 10" id="KW-0004">4Fe-4S</keyword>
<dbReference type="InterPro" id="IPR050105">
    <property type="entry name" value="MoCo_biosynth_MoaA/MoaC"/>
</dbReference>
<dbReference type="Proteomes" id="UP000886848">
    <property type="component" value="Chromosome"/>
</dbReference>
<feature type="binding site" evidence="10">
    <location>
        <position position="31"/>
    </location>
    <ligand>
        <name>S-adenosyl-L-methionine</name>
        <dbReference type="ChEBI" id="CHEBI:59789"/>
    </ligand>
</feature>
<keyword evidence="6 10" id="KW-0411">Iron-sulfur</keyword>
<feature type="binding site" evidence="10">
    <location>
        <position position="18"/>
    </location>
    <ligand>
        <name>GTP</name>
        <dbReference type="ChEBI" id="CHEBI:37565"/>
    </ligand>
</feature>
<reference evidence="12" key="1">
    <citation type="journal article" date="2021" name="Microorganisms">
        <title>The Ever-Expanding Pseudomonas Genus: Description of 43 New Species and Partition of the Pseudomonas putida Group.</title>
        <authorList>
            <person name="Girard L."/>
            <person name="Lood C."/>
            <person name="Hofte M."/>
            <person name="Vandamme P."/>
            <person name="Rokni-Zadeh H."/>
            <person name="van Noort V."/>
            <person name="Lavigne R."/>
            <person name="De Mot R."/>
        </authorList>
    </citation>
    <scope>NUCLEOTIDE SEQUENCE</scope>
    <source>
        <strain evidence="12">SWRI132</strain>
    </source>
</reference>
<feature type="binding site" evidence="10">
    <location>
        <begin position="262"/>
        <end position="264"/>
    </location>
    <ligand>
        <name>GTP</name>
        <dbReference type="ChEBI" id="CHEBI:37565"/>
    </ligand>
</feature>
<evidence type="ECO:0000256" key="5">
    <source>
        <dbReference type="ARBA" id="ARBA00023004"/>
    </source>
</evidence>
<dbReference type="PROSITE" id="PS01305">
    <property type="entry name" value="MOAA_NIFB_PQQE"/>
    <property type="match status" value="1"/>
</dbReference>
<comment type="catalytic activity">
    <reaction evidence="9 10">
        <text>GTP + AH2 + S-adenosyl-L-methionine = (8S)-3',8-cyclo-7,8-dihydroguanosine 5'-triphosphate + 5'-deoxyadenosine + L-methionine + A + H(+)</text>
        <dbReference type="Rhea" id="RHEA:49576"/>
        <dbReference type="ChEBI" id="CHEBI:13193"/>
        <dbReference type="ChEBI" id="CHEBI:15378"/>
        <dbReference type="ChEBI" id="CHEBI:17319"/>
        <dbReference type="ChEBI" id="CHEBI:17499"/>
        <dbReference type="ChEBI" id="CHEBI:37565"/>
        <dbReference type="ChEBI" id="CHEBI:57844"/>
        <dbReference type="ChEBI" id="CHEBI:59789"/>
        <dbReference type="ChEBI" id="CHEBI:131766"/>
        <dbReference type="EC" id="4.1.99.22"/>
    </reaction>
</comment>
<dbReference type="EMBL" id="CP077079">
    <property type="protein sequence ID" value="QXH69420.1"/>
    <property type="molecule type" value="Genomic_DNA"/>
</dbReference>
<comment type="pathway">
    <text evidence="10">Cofactor biosynthesis; molybdopterin biosynthesis.</text>
</comment>
<feature type="binding site" evidence="10">
    <location>
        <position position="32"/>
    </location>
    <ligand>
        <name>[4Fe-4S] cluster</name>
        <dbReference type="ChEBI" id="CHEBI:49883"/>
        <label>1</label>
        <note>4Fe-4S-S-AdoMet</note>
    </ligand>
</feature>
<sequence>MADVQLVDPFGRRIDYLRLSVTDRCDFRCIYCMPENMRFSARDELLSIEELHEVASTFIALGVRKIRITGGEPLVRKDLNRLLSKLAGHTELTDLAITTNGTQLVEQAIELHHLGVQRLNISLDSLSRERFALLTRRDKLEKVLEGIESAIGAGFKRLKINSVIQRGVNFDEVYDLAIFALSRGLDISFIEEMPLGVVNSHDRNKTLVTSDEVLERLSDNLDLAPIVERTGGPSKYYSVRGYDGRIGFISPYSHNFCGACNRVRVTADGKLILCLGEDNAIDLKRILRDSSYSRDAMKSKIIDAMKLKPAAHGFDRADEVQVIRFMSATGG</sequence>
<evidence type="ECO:0000313" key="12">
    <source>
        <dbReference type="EMBL" id="QXH69420.1"/>
    </source>
</evidence>
<feature type="binding site" evidence="10">
    <location>
        <position position="159"/>
    </location>
    <ligand>
        <name>GTP</name>
        <dbReference type="ChEBI" id="CHEBI:37565"/>
    </ligand>
</feature>
<comment type="subunit">
    <text evidence="10">Monomer and homodimer.</text>
</comment>
<dbReference type="SFLD" id="SFLDS00029">
    <property type="entry name" value="Radical_SAM"/>
    <property type="match status" value="1"/>
</dbReference>
<dbReference type="HAMAP" id="MF_01225_B">
    <property type="entry name" value="MoaA_B"/>
    <property type="match status" value="1"/>
</dbReference>
<dbReference type="InterPro" id="IPR000385">
    <property type="entry name" value="MoaA_NifB_PqqE_Fe-S-bd_CS"/>
</dbReference>
<name>A0ABX8P7H5_9PSED</name>
<protein>
    <recommendedName>
        <fullName evidence="1 10">GTP 3',8-cyclase</fullName>
        <ecNumber evidence="1 10">4.1.99.22</ecNumber>
    </recommendedName>
    <alternativeName>
        <fullName evidence="10">Molybdenum cofactor biosynthesis protein A</fullName>
    </alternativeName>
</protein>
<evidence type="ECO:0000256" key="1">
    <source>
        <dbReference type="ARBA" id="ARBA00012167"/>
    </source>
</evidence>
<comment type="cofactor">
    <cofactor evidence="10">
        <name>[4Fe-4S] cluster</name>
        <dbReference type="ChEBI" id="CHEBI:49883"/>
    </cofactor>
    <text evidence="10">Binds 2 [4Fe-4S] clusters. Binds 1 [4Fe-4S] cluster coordinated with 3 cysteines and an exchangeable S-adenosyl-L-methionine and 1 [4Fe-4S] cluster coordinated with 3 cysteines and the GTP-derived substrate.</text>
</comment>